<keyword evidence="3" id="KW-0804">Transcription</keyword>
<evidence type="ECO:0000313" key="9">
    <source>
        <dbReference type="Ensembl" id="ENSEBUP00000025377.1"/>
    </source>
</evidence>
<dbReference type="GO" id="GO:0031017">
    <property type="term" value="P:exocrine pancreas development"/>
    <property type="evidence" value="ECO:0007669"/>
    <property type="project" value="Ensembl"/>
</dbReference>
<evidence type="ECO:0000256" key="7">
    <source>
        <dbReference type="SAM" id="MobiDB-lite"/>
    </source>
</evidence>
<dbReference type="PANTHER" id="PTHR23349">
    <property type="entry name" value="BASIC HELIX-LOOP-HELIX TRANSCRIPTION FACTOR, TWIST"/>
    <property type="match status" value="1"/>
</dbReference>
<dbReference type="GO" id="GO:0035881">
    <property type="term" value="P:amacrine cell differentiation"/>
    <property type="evidence" value="ECO:0007669"/>
    <property type="project" value="Ensembl"/>
</dbReference>
<keyword evidence="4" id="KW-0539">Nucleus</keyword>
<dbReference type="GO" id="GO:0048666">
    <property type="term" value="P:neuron development"/>
    <property type="evidence" value="ECO:0007669"/>
    <property type="project" value="Ensembl"/>
</dbReference>
<dbReference type="GO" id="GO:0046983">
    <property type="term" value="F:protein dimerization activity"/>
    <property type="evidence" value="ECO:0007669"/>
    <property type="project" value="InterPro"/>
</dbReference>
<dbReference type="AlphaFoldDB" id="A0A8C4R975"/>
<feature type="region of interest" description="Disordered" evidence="7">
    <location>
        <begin position="220"/>
        <end position="239"/>
    </location>
</feature>
<dbReference type="Gene3D" id="4.10.280.10">
    <property type="entry name" value="Helix-loop-helix DNA-binding domain"/>
    <property type="match status" value="1"/>
</dbReference>
<evidence type="ECO:0000256" key="5">
    <source>
        <dbReference type="ARBA" id="ARBA00041035"/>
    </source>
</evidence>
<keyword evidence="10" id="KW-1185">Reference proteome</keyword>
<dbReference type="GO" id="GO:0000977">
    <property type="term" value="F:RNA polymerase II transcription regulatory region sequence-specific DNA binding"/>
    <property type="evidence" value="ECO:0007669"/>
    <property type="project" value="TreeGrafter"/>
</dbReference>
<dbReference type="Pfam" id="PF00010">
    <property type="entry name" value="HLH"/>
    <property type="match status" value="1"/>
</dbReference>
<dbReference type="InterPro" id="IPR011598">
    <property type="entry name" value="bHLH_dom"/>
</dbReference>
<sequence length="239" mass="27240">MAHPIAMEDFMEQFSDLESFAPCYFEEDDLFTDESSSDAHVEKFLEQDVEDLLLLTPPDFSSSRTSELPETGVDVLVGSSLETCPGVSSTKRRRRPRSSTELQRLRYAANQRERRRMESINRAFQGLRSHIPTLPYERRLSKVDTLRLAIGYISFLSELVRSDLPLADSTDCTSGHPRKVVIFHRGVRANQGSPLEGHSLSWTDERLRWERQLVRTAKVWTPEDPRSEHANSSTSQNGG</sequence>
<dbReference type="PROSITE" id="PS50888">
    <property type="entry name" value="BHLH"/>
    <property type="match status" value="1"/>
</dbReference>
<dbReference type="InterPro" id="IPR050283">
    <property type="entry name" value="E-box_TF_Regulators"/>
</dbReference>
<keyword evidence="2" id="KW-0238">DNA-binding</keyword>
<evidence type="ECO:0000256" key="4">
    <source>
        <dbReference type="ARBA" id="ARBA00023242"/>
    </source>
</evidence>
<dbReference type="GO" id="GO:0000981">
    <property type="term" value="F:DNA-binding transcription factor activity, RNA polymerase II-specific"/>
    <property type="evidence" value="ECO:0007669"/>
    <property type="project" value="TreeGrafter"/>
</dbReference>
<dbReference type="GO" id="GO:0009887">
    <property type="term" value="P:animal organ morphogenesis"/>
    <property type="evidence" value="ECO:0007669"/>
    <property type="project" value="Ensembl"/>
</dbReference>
<dbReference type="Proteomes" id="UP000694388">
    <property type="component" value="Unplaced"/>
</dbReference>
<organism evidence="9 10">
    <name type="scientific">Eptatretus burgeri</name>
    <name type="common">Inshore hagfish</name>
    <dbReference type="NCBI Taxonomy" id="7764"/>
    <lineage>
        <taxon>Eukaryota</taxon>
        <taxon>Metazoa</taxon>
        <taxon>Chordata</taxon>
        <taxon>Craniata</taxon>
        <taxon>Vertebrata</taxon>
        <taxon>Cyclostomata</taxon>
        <taxon>Myxini</taxon>
        <taxon>Myxiniformes</taxon>
        <taxon>Myxinidae</taxon>
        <taxon>Eptatretinae</taxon>
        <taxon>Eptatretus</taxon>
    </lineage>
</organism>
<evidence type="ECO:0000256" key="3">
    <source>
        <dbReference type="ARBA" id="ARBA00023163"/>
    </source>
</evidence>
<feature type="compositionally biased region" description="Polar residues" evidence="7">
    <location>
        <begin position="230"/>
        <end position="239"/>
    </location>
</feature>
<protein>
    <recommendedName>
        <fullName evidence="5">Pancreas transcription factor 1 subunit alpha</fullName>
    </recommendedName>
    <alternativeName>
        <fullName evidence="6">Pancreas-specific transcription factor 1a</fullName>
    </alternativeName>
</protein>
<dbReference type="CDD" id="cd11417">
    <property type="entry name" value="bHLH_TS_PTF1A"/>
    <property type="match status" value="1"/>
</dbReference>
<name>A0A8C4R975_EPTBU</name>
<dbReference type="InterPro" id="IPR036638">
    <property type="entry name" value="HLH_DNA-bd_sf"/>
</dbReference>
<evidence type="ECO:0000259" key="8">
    <source>
        <dbReference type="PROSITE" id="PS50888"/>
    </source>
</evidence>
<dbReference type="GeneTree" id="ENSGT00940000161000"/>
<reference evidence="9" key="1">
    <citation type="submission" date="2025-08" db="UniProtKB">
        <authorList>
            <consortium name="Ensembl"/>
        </authorList>
    </citation>
    <scope>IDENTIFICATION</scope>
</reference>
<feature type="domain" description="BHLH" evidence="8">
    <location>
        <begin position="104"/>
        <end position="156"/>
    </location>
</feature>
<evidence type="ECO:0000256" key="1">
    <source>
        <dbReference type="ARBA" id="ARBA00023015"/>
    </source>
</evidence>
<evidence type="ECO:0000256" key="6">
    <source>
        <dbReference type="ARBA" id="ARBA00043211"/>
    </source>
</evidence>
<evidence type="ECO:0000313" key="10">
    <source>
        <dbReference type="Proteomes" id="UP000694388"/>
    </source>
</evidence>
<dbReference type="Ensembl" id="ENSEBUT00000025953.1">
    <property type="protein sequence ID" value="ENSEBUP00000025377.1"/>
    <property type="gene ID" value="ENSEBUG00000015655.1"/>
</dbReference>
<proteinExistence type="predicted"/>
<evidence type="ECO:0000256" key="2">
    <source>
        <dbReference type="ARBA" id="ARBA00023125"/>
    </source>
</evidence>
<dbReference type="SMART" id="SM00353">
    <property type="entry name" value="HLH"/>
    <property type="match status" value="1"/>
</dbReference>
<reference evidence="9" key="2">
    <citation type="submission" date="2025-09" db="UniProtKB">
        <authorList>
            <consortium name="Ensembl"/>
        </authorList>
    </citation>
    <scope>IDENTIFICATION</scope>
</reference>
<dbReference type="SUPFAM" id="SSF47459">
    <property type="entry name" value="HLH, helix-loop-helix DNA-binding domain"/>
    <property type="match status" value="1"/>
</dbReference>
<accession>A0A8C4R975</accession>
<dbReference type="PANTHER" id="PTHR23349:SF59">
    <property type="entry name" value="PANCREAS TRANSCRIPTION FACTOR 1 SUBUNIT ALPHA"/>
    <property type="match status" value="1"/>
</dbReference>
<dbReference type="GO" id="GO:0045893">
    <property type="term" value="P:positive regulation of DNA-templated transcription"/>
    <property type="evidence" value="ECO:0007669"/>
    <property type="project" value="Ensembl"/>
</dbReference>
<keyword evidence="1" id="KW-0805">Transcription regulation</keyword>